<dbReference type="EMBL" id="UYJE01008236">
    <property type="protein sequence ID" value="VDI62216.1"/>
    <property type="molecule type" value="Genomic_DNA"/>
</dbReference>
<evidence type="ECO:0000313" key="9">
    <source>
        <dbReference type="Proteomes" id="UP000596742"/>
    </source>
</evidence>
<evidence type="ECO:0000256" key="6">
    <source>
        <dbReference type="SAM" id="Coils"/>
    </source>
</evidence>
<feature type="region of interest" description="Disordered" evidence="7">
    <location>
        <begin position="78"/>
        <end position="140"/>
    </location>
</feature>
<keyword evidence="5" id="KW-0539">Nucleus</keyword>
<comment type="similarity">
    <text evidence="2">Belongs to the NGG1 family.</text>
</comment>
<evidence type="ECO:0000256" key="1">
    <source>
        <dbReference type="ARBA" id="ARBA00004123"/>
    </source>
</evidence>
<keyword evidence="4" id="KW-0804">Transcription</keyword>
<dbReference type="AlphaFoldDB" id="A0A8B6GCQ0"/>
<accession>A0A8B6GCQ0</accession>
<dbReference type="GO" id="GO:0000124">
    <property type="term" value="C:SAGA complex"/>
    <property type="evidence" value="ECO:0007669"/>
    <property type="project" value="TreeGrafter"/>
</dbReference>
<feature type="coiled-coil region" evidence="6">
    <location>
        <begin position="365"/>
        <end position="401"/>
    </location>
</feature>
<dbReference type="GO" id="GO:0005634">
    <property type="term" value="C:nucleus"/>
    <property type="evidence" value="ECO:0007669"/>
    <property type="project" value="UniProtKB-SubCell"/>
</dbReference>
<feature type="region of interest" description="Disordered" evidence="7">
    <location>
        <begin position="223"/>
        <end position="245"/>
    </location>
</feature>
<dbReference type="GO" id="GO:0006357">
    <property type="term" value="P:regulation of transcription by RNA polymerase II"/>
    <property type="evidence" value="ECO:0007669"/>
    <property type="project" value="TreeGrafter"/>
</dbReference>
<comment type="subcellular location">
    <subcellularLocation>
        <location evidence="1">Nucleus</location>
    </subcellularLocation>
</comment>
<evidence type="ECO:0000256" key="5">
    <source>
        <dbReference type="ARBA" id="ARBA00023242"/>
    </source>
</evidence>
<dbReference type="InterPro" id="IPR019340">
    <property type="entry name" value="Histone_AcTrfase_su3"/>
</dbReference>
<gene>
    <name evidence="8" type="ORF">MGAL_10B009094</name>
</gene>
<dbReference type="PANTHER" id="PTHR13556">
    <property type="entry name" value="TRANSCRIPTIONAL ADAPTER 3-RELATED"/>
    <property type="match status" value="1"/>
</dbReference>
<feature type="compositionally biased region" description="Basic and acidic residues" evidence="7">
    <location>
        <begin position="78"/>
        <end position="88"/>
    </location>
</feature>
<evidence type="ECO:0000256" key="7">
    <source>
        <dbReference type="SAM" id="MobiDB-lite"/>
    </source>
</evidence>
<sequence length="439" mass="49698">MKGKGKGISDQDCPLLFPDLEPVDHETKCPKYTAILARPEEEGIVVEELDQIQIDVETLLAAVGLRLKQLEEEKSTLNNWQDKKDGKLVKNQQPETPPPPSLKRGKTADEKPSKKFKSQGPDVSGKGAHATPPGKPKGKIAQVRSELEFAADSPEILPRLHKNDVVNKFWQSVEPYCSDITNEDIKVLEDLLRSHDNDDDYFRIPPLGKHYTEKWAEEDILEEQRDGAKMNSKTRNTNNNHYNNTEDSTTLLKKAEQNNIDESPFGPLTQRLVSALIEENIMTSIDDVMTDVNGGSEAPAISPKALAKQLNIGNPSHLEKRIKRELEEQGLLDSEDKVDDDPDDEILMELKQKQQELKTLCQHNISMTKNMLDKAKEEMKKQDLKKKLAAADSEILEAYRKVQLAKQKKKTPTKKERDSVWKALKDRENMVKVIEGSEK</sequence>
<dbReference type="OrthoDB" id="1232at2759"/>
<dbReference type="PANTHER" id="PTHR13556:SF2">
    <property type="entry name" value="TRANSCRIPTIONAL ADAPTER 3"/>
    <property type="match status" value="1"/>
</dbReference>
<dbReference type="Proteomes" id="UP000596742">
    <property type="component" value="Unassembled WGS sequence"/>
</dbReference>
<name>A0A8B6GCQ0_MYTGA</name>
<evidence type="ECO:0000256" key="4">
    <source>
        <dbReference type="ARBA" id="ARBA00023163"/>
    </source>
</evidence>
<dbReference type="GO" id="GO:0003713">
    <property type="term" value="F:transcription coactivator activity"/>
    <property type="evidence" value="ECO:0007669"/>
    <property type="project" value="TreeGrafter"/>
</dbReference>
<keyword evidence="3" id="KW-0805">Transcription regulation</keyword>
<evidence type="ECO:0000256" key="3">
    <source>
        <dbReference type="ARBA" id="ARBA00023015"/>
    </source>
</evidence>
<protein>
    <submittedName>
        <fullName evidence="8">Transcriptional adapter 3</fullName>
    </submittedName>
</protein>
<reference evidence="8" key="1">
    <citation type="submission" date="2018-11" db="EMBL/GenBank/DDBJ databases">
        <authorList>
            <person name="Alioto T."/>
            <person name="Alioto T."/>
        </authorList>
    </citation>
    <scope>NUCLEOTIDE SEQUENCE</scope>
</reference>
<evidence type="ECO:0000256" key="2">
    <source>
        <dbReference type="ARBA" id="ARBA00005330"/>
    </source>
</evidence>
<proteinExistence type="inferred from homology"/>
<comment type="caution">
    <text evidence="8">The sequence shown here is derived from an EMBL/GenBank/DDBJ whole genome shotgun (WGS) entry which is preliminary data.</text>
</comment>
<keyword evidence="9" id="KW-1185">Reference proteome</keyword>
<evidence type="ECO:0000313" key="8">
    <source>
        <dbReference type="EMBL" id="VDI62216.1"/>
    </source>
</evidence>
<dbReference type="Pfam" id="PF10198">
    <property type="entry name" value="Ada3"/>
    <property type="match status" value="1"/>
</dbReference>
<keyword evidence="6" id="KW-0175">Coiled coil</keyword>
<feature type="compositionally biased region" description="Low complexity" evidence="7">
    <location>
        <begin position="231"/>
        <end position="245"/>
    </location>
</feature>
<organism evidence="8 9">
    <name type="scientific">Mytilus galloprovincialis</name>
    <name type="common">Mediterranean mussel</name>
    <dbReference type="NCBI Taxonomy" id="29158"/>
    <lineage>
        <taxon>Eukaryota</taxon>
        <taxon>Metazoa</taxon>
        <taxon>Spiralia</taxon>
        <taxon>Lophotrochozoa</taxon>
        <taxon>Mollusca</taxon>
        <taxon>Bivalvia</taxon>
        <taxon>Autobranchia</taxon>
        <taxon>Pteriomorphia</taxon>
        <taxon>Mytilida</taxon>
        <taxon>Mytiloidea</taxon>
        <taxon>Mytilidae</taxon>
        <taxon>Mytilinae</taxon>
        <taxon>Mytilus</taxon>
    </lineage>
</organism>